<protein>
    <recommendedName>
        <fullName evidence="1">Reverse transcriptase domain-containing protein</fullName>
    </recommendedName>
</protein>
<reference evidence="2" key="1">
    <citation type="submission" date="2018-02" db="EMBL/GenBank/DDBJ databases">
        <authorList>
            <person name="Cohen D.B."/>
            <person name="Kent A.D."/>
        </authorList>
    </citation>
    <scope>NUCLEOTIDE SEQUENCE</scope>
</reference>
<dbReference type="PANTHER" id="PTHR33116">
    <property type="entry name" value="REVERSE TRANSCRIPTASE ZINC-BINDING DOMAIN-CONTAINING PROTEIN-RELATED-RELATED"/>
    <property type="match status" value="1"/>
</dbReference>
<dbReference type="PANTHER" id="PTHR33116:SF86">
    <property type="entry name" value="REVERSE TRANSCRIPTASE DOMAIN-CONTAINING PROTEIN"/>
    <property type="match status" value="1"/>
</dbReference>
<dbReference type="InterPro" id="IPR026960">
    <property type="entry name" value="RVT-Znf"/>
</dbReference>
<gene>
    <name evidence="2" type="ORF">FSB_LOCUS39915</name>
</gene>
<dbReference type="SUPFAM" id="SSF56672">
    <property type="entry name" value="DNA/RNA polymerases"/>
    <property type="match status" value="1"/>
</dbReference>
<dbReference type="Gene3D" id="3.30.420.10">
    <property type="entry name" value="Ribonuclease H-like superfamily/Ribonuclease H"/>
    <property type="match status" value="1"/>
</dbReference>
<dbReference type="CDD" id="cd01650">
    <property type="entry name" value="RT_nLTR_like"/>
    <property type="match status" value="1"/>
</dbReference>
<dbReference type="CDD" id="cd06222">
    <property type="entry name" value="RNase_H_like"/>
    <property type="match status" value="1"/>
</dbReference>
<dbReference type="GO" id="GO:0004523">
    <property type="term" value="F:RNA-DNA hybrid ribonuclease activity"/>
    <property type="evidence" value="ECO:0007669"/>
    <property type="project" value="InterPro"/>
</dbReference>
<proteinExistence type="predicted"/>
<dbReference type="PROSITE" id="PS50878">
    <property type="entry name" value="RT_POL"/>
    <property type="match status" value="1"/>
</dbReference>
<dbReference type="Pfam" id="PF13456">
    <property type="entry name" value="RVT_3"/>
    <property type="match status" value="1"/>
</dbReference>
<dbReference type="InterPro" id="IPR043502">
    <property type="entry name" value="DNA/RNA_pol_sf"/>
</dbReference>
<organism evidence="2">
    <name type="scientific">Fagus sylvatica</name>
    <name type="common">Beechnut</name>
    <dbReference type="NCBI Taxonomy" id="28930"/>
    <lineage>
        <taxon>Eukaryota</taxon>
        <taxon>Viridiplantae</taxon>
        <taxon>Streptophyta</taxon>
        <taxon>Embryophyta</taxon>
        <taxon>Tracheophyta</taxon>
        <taxon>Spermatophyta</taxon>
        <taxon>Magnoliopsida</taxon>
        <taxon>eudicotyledons</taxon>
        <taxon>Gunneridae</taxon>
        <taxon>Pentapetalae</taxon>
        <taxon>rosids</taxon>
        <taxon>fabids</taxon>
        <taxon>Fagales</taxon>
        <taxon>Fagaceae</taxon>
        <taxon>Fagus</taxon>
    </lineage>
</organism>
<dbReference type="Pfam" id="PF13966">
    <property type="entry name" value="zf-RVT"/>
    <property type="match status" value="1"/>
</dbReference>
<feature type="domain" description="Reverse transcriptase" evidence="1">
    <location>
        <begin position="1"/>
        <end position="185"/>
    </location>
</feature>
<evidence type="ECO:0000259" key="1">
    <source>
        <dbReference type="PROSITE" id="PS50878"/>
    </source>
</evidence>
<dbReference type="InterPro" id="IPR044730">
    <property type="entry name" value="RNase_H-like_dom_plant"/>
</dbReference>
<dbReference type="GO" id="GO:0003676">
    <property type="term" value="F:nucleic acid binding"/>
    <property type="evidence" value="ECO:0007669"/>
    <property type="project" value="InterPro"/>
</dbReference>
<dbReference type="InterPro" id="IPR012337">
    <property type="entry name" value="RNaseH-like_sf"/>
</dbReference>
<dbReference type="EMBL" id="OIVN01003553">
    <property type="protein sequence ID" value="SPD12033.1"/>
    <property type="molecule type" value="Genomic_DNA"/>
</dbReference>
<accession>A0A2N9HJV7</accession>
<evidence type="ECO:0000313" key="2">
    <source>
        <dbReference type="EMBL" id="SPD12033.1"/>
    </source>
</evidence>
<dbReference type="InterPro" id="IPR002156">
    <property type="entry name" value="RNaseH_domain"/>
</dbReference>
<dbReference type="SUPFAM" id="SSF53098">
    <property type="entry name" value="Ribonuclease H-like"/>
    <property type="match status" value="1"/>
</dbReference>
<dbReference type="InterPro" id="IPR000477">
    <property type="entry name" value="RT_dom"/>
</dbReference>
<dbReference type="InterPro" id="IPR036397">
    <property type="entry name" value="RNaseH_sf"/>
</dbReference>
<sequence length="763" mass="86439">MALKLDMSKAYDRVEWSFVHAIMKKMGFNDKWVTLIMECISTVSYSVLINGEPKGLIHPSRGLRQGDPLSPYIFLLCAEGLLALLVRAEQEKKIQGVKVARAAPAISHLFFADDSILFCQATREACTTIQEILDTYEVASGQLINREKTNVFFSKNTKPEQRDILKNQLEVQEIRQHEKYLGLPSLIGRSKRQVFSSIKERVWKKIQGWKEKLLSKVGKEVLIKAVAQAVPTYAMSVFKLPLSVCHDLDTIISRFWWGTQGGSRGVHWVKWAQVCQRRERGGLGFRNLEWFNQAMLAKMGWRLLQNENSLVHMVLKAKYFAGGTFMQATVKQGSSFTWRSIAGARWVLEEGLRWRIGNGTRVSVWGDKWLPSGSTNRPITPKPQDMVDPKVSELIQGEIGQWDVNKLQLWFMPEDVATILTIPISRALPEDIQLWNATPHGKFTVSSAYRLIAERNNLAQGESSSGYPMAKVWRAVWKVQLPNNIKVFTWRALHNALPTLVNLERRKISQSIWCPRCKLQAETVLHAIWECDEVANCWRGGLRDFYVHKLSNSGSQGIRLAFEGILMAPSQIFKTATRERDEYKSVLLTKSPSITRSIPKWRAPEGEMYKLNFDGALFKTLTSAGIGVIIRNSEGLPMASMMSQKPNVTDPLAAELFAAMKGLQLAHDIGITRLILEGDSANTIKALQENDGEYSWLGNVIKEAKQLLHGLEAWELSTIGREANNVAHLLARNAQYIHEDHVLMEDVPVFVQQQLIFDVTHYS</sequence>
<dbReference type="Pfam" id="PF00078">
    <property type="entry name" value="RVT_1"/>
    <property type="match status" value="1"/>
</dbReference>
<name>A0A2N9HJV7_FAGSY</name>
<dbReference type="AlphaFoldDB" id="A0A2N9HJV7"/>